<dbReference type="InterPro" id="IPR005162">
    <property type="entry name" value="Retrotrans_gag_dom"/>
</dbReference>
<dbReference type="Proteomes" id="UP000225706">
    <property type="component" value="Unassembled WGS sequence"/>
</dbReference>
<dbReference type="EMBL" id="LSMT01000352">
    <property type="protein sequence ID" value="PFX19607.1"/>
    <property type="molecule type" value="Genomic_DNA"/>
</dbReference>
<keyword evidence="4" id="KW-1185">Reference proteome</keyword>
<feature type="region of interest" description="Disordered" evidence="1">
    <location>
        <begin position="227"/>
        <end position="293"/>
    </location>
</feature>
<sequence length="293" mass="32970">MAGRPPFNEFDAETEDIESYLERLQEYFTAYDINDDEDNAAKRRAILLTSIGSTSYRVLKDLAFPDAPNTKTFDQLATLLRAHFRPTRLTVAERYRFHSACQKPSQSISEYVRTLKKLAGTCEFTNEQLNESLRDRFICGLHSEQIKQKLLSRNFTFQEAVDTAIAQEAAHKDVRNLGVVLNDGRVWKRHVDHVRRDGMGRSALEPGGEREYQDQSLEVPWAIPVRSDISGQPQVPPDAQEGVSAETDSAQDQKQDVTPAVTAEAPGTAPSSPWKRPPPRFADLPGGEELRID</sequence>
<dbReference type="OrthoDB" id="5982225at2759"/>
<name>A0A2B4RTC9_STYPI</name>
<protein>
    <recommendedName>
        <fullName evidence="2">Retrotransposon gag domain-containing protein</fullName>
    </recommendedName>
</protein>
<accession>A0A2B4RTC9</accession>
<evidence type="ECO:0000256" key="1">
    <source>
        <dbReference type="SAM" id="MobiDB-lite"/>
    </source>
</evidence>
<dbReference type="PANTHER" id="PTHR33198">
    <property type="entry name" value="ANK_REP_REGION DOMAIN-CONTAINING PROTEIN-RELATED"/>
    <property type="match status" value="1"/>
</dbReference>
<evidence type="ECO:0000313" key="3">
    <source>
        <dbReference type="EMBL" id="PFX19607.1"/>
    </source>
</evidence>
<evidence type="ECO:0000313" key="4">
    <source>
        <dbReference type="Proteomes" id="UP000225706"/>
    </source>
</evidence>
<dbReference type="PANTHER" id="PTHR33198:SF19">
    <property type="entry name" value="CCHC-TYPE DOMAIN-CONTAINING PROTEIN"/>
    <property type="match status" value="1"/>
</dbReference>
<dbReference type="AlphaFoldDB" id="A0A2B4RTC9"/>
<reference evidence="4" key="1">
    <citation type="journal article" date="2017" name="bioRxiv">
        <title>Comparative analysis of the genomes of Stylophora pistillata and Acropora digitifera provides evidence for extensive differences between species of corals.</title>
        <authorList>
            <person name="Voolstra C.R."/>
            <person name="Li Y."/>
            <person name="Liew Y.J."/>
            <person name="Baumgarten S."/>
            <person name="Zoccola D."/>
            <person name="Flot J.-F."/>
            <person name="Tambutte S."/>
            <person name="Allemand D."/>
            <person name="Aranda M."/>
        </authorList>
    </citation>
    <scope>NUCLEOTIDE SEQUENCE [LARGE SCALE GENOMIC DNA]</scope>
</reference>
<proteinExistence type="predicted"/>
<feature type="domain" description="Retrotransposon gag" evidence="2">
    <location>
        <begin position="70"/>
        <end position="141"/>
    </location>
</feature>
<comment type="caution">
    <text evidence="3">The sequence shown here is derived from an EMBL/GenBank/DDBJ whole genome shotgun (WGS) entry which is preliminary data.</text>
</comment>
<gene>
    <name evidence="3" type="ORF">AWC38_SpisGene15984</name>
</gene>
<organism evidence="3 4">
    <name type="scientific">Stylophora pistillata</name>
    <name type="common">Smooth cauliflower coral</name>
    <dbReference type="NCBI Taxonomy" id="50429"/>
    <lineage>
        <taxon>Eukaryota</taxon>
        <taxon>Metazoa</taxon>
        <taxon>Cnidaria</taxon>
        <taxon>Anthozoa</taxon>
        <taxon>Hexacorallia</taxon>
        <taxon>Scleractinia</taxon>
        <taxon>Astrocoeniina</taxon>
        <taxon>Pocilloporidae</taxon>
        <taxon>Stylophora</taxon>
    </lineage>
</organism>
<evidence type="ECO:0000259" key="2">
    <source>
        <dbReference type="Pfam" id="PF03732"/>
    </source>
</evidence>
<dbReference type="STRING" id="50429.A0A2B4RTC9"/>
<dbReference type="Pfam" id="PF03732">
    <property type="entry name" value="Retrotrans_gag"/>
    <property type="match status" value="1"/>
</dbReference>